<evidence type="ECO:0000313" key="1">
    <source>
        <dbReference type="EMBL" id="SNW63053.1"/>
    </source>
</evidence>
<protein>
    <submittedName>
        <fullName evidence="1">Uncharacterized protein</fullName>
    </submittedName>
</protein>
<dbReference type="KEGG" id="vg:35381818"/>
<sequence length="150" mass="17242">MDLTNISYDQLREELNKRDNDIKEKCKLEGLVTKTKNILEKGLSKDLSQSDSYTITIANNKNPYQSCSFKLEKVLYCHYCNNYITENEYSKCWNCRMEDNSKCPSCYKGKLQVDVMSSYGACGATGKCSSRCRMKCDNCNYTGEPYDVDD</sequence>
<dbReference type="Proteomes" id="UP000236316">
    <property type="component" value="Segment"/>
</dbReference>
<gene>
    <name evidence="1" type="ORF">ORPV_1149</name>
</gene>
<reference evidence="1" key="1">
    <citation type="submission" date="2017-08" db="EMBL/GenBank/DDBJ databases">
        <authorList>
            <consortium name="Urmite Genomes"/>
        </authorList>
    </citation>
    <scope>NUCLEOTIDE SEQUENCE [LARGE SCALE GENOMIC DNA]</scope>
    <source>
        <strain evidence="1">IHUMI-LCC2</strain>
    </source>
</reference>
<keyword evidence="2" id="KW-1185">Reference proteome</keyword>
<evidence type="ECO:0000313" key="2">
    <source>
        <dbReference type="Proteomes" id="UP000236316"/>
    </source>
</evidence>
<accession>A0A2I2L685</accession>
<dbReference type="GeneID" id="35381818"/>
<organism evidence="1">
    <name type="scientific">Orpheovirus IHUMI-LCC2</name>
    <dbReference type="NCBI Taxonomy" id="2023057"/>
    <lineage>
        <taxon>Viruses</taxon>
        <taxon>Varidnaviria</taxon>
        <taxon>Bamfordvirae</taxon>
        <taxon>Nucleocytoviricota</taxon>
        <taxon>Megaviricetes</taxon>
        <taxon>Pimascovirales</taxon>
        <taxon>Ocovirineae</taxon>
        <taxon>Orpheoviridae</taxon>
        <taxon>Alphaorpheovirus</taxon>
        <taxon>Alphaorpheovirus massiliense</taxon>
    </lineage>
</organism>
<name>A0A2I2L685_9VIRU</name>
<dbReference type="RefSeq" id="YP_009449355.1">
    <property type="nucleotide sequence ID" value="NC_036594.1"/>
</dbReference>
<dbReference type="EMBL" id="LT906555">
    <property type="protein sequence ID" value="SNW63053.1"/>
    <property type="molecule type" value="Genomic_DNA"/>
</dbReference>
<proteinExistence type="predicted"/>